<evidence type="ECO:0000313" key="4">
    <source>
        <dbReference type="Proteomes" id="UP001150538"/>
    </source>
</evidence>
<proteinExistence type="predicted"/>
<keyword evidence="2" id="KW-0812">Transmembrane</keyword>
<feature type="transmembrane region" description="Helical" evidence="2">
    <location>
        <begin position="334"/>
        <end position="359"/>
    </location>
</feature>
<keyword evidence="2" id="KW-0472">Membrane</keyword>
<feature type="transmembrane region" description="Helical" evidence="2">
    <location>
        <begin position="68"/>
        <end position="90"/>
    </location>
</feature>
<name>A0A9W8DNY3_9FUNG</name>
<dbReference type="Proteomes" id="UP001150538">
    <property type="component" value="Unassembled WGS sequence"/>
</dbReference>
<sequence>MLDTFDDQVTTLQSLTNFQGLSFSVVHARIPGLIQTINIISCINIPLCVIIIAVVLGHARNHDMIDRVSFRLSISIAVSDMIYACVQLIFNNEKLTDTFSSLQIRTLSFFHLLGFNGLIFTTACIAFHLHLTALLTKQKLARKISPWYELIAWGLAALVAHPTFYAFDKWAKIRAINIIILGYYSVIRYHMIVWLMYGWCALALLYCLLVCVLVIIRMLPLWKRAKNNALSLPEGHHCPFNDPENVTTGIDEYSEVTPMDGSNNVSSLGPQNSGTTPNSNNSSVHRNVSNINQIINSGKSDSGRLNNEYYIPREQMLMERQRRQAMAERRKREITFAVIRIALYSSIPLICTPILPVYLTMIHPSIVMVNVTVILPSLCGILNFVVFIANPMLDPVWRKVRAWIISPKKNIGPMSNVFMRTSHNSLTRNVNKTDVTDVSDVDAWRSSVHLAHKSNKKNCRIVVPNSSYDGPFSDASFNNSAGSILNNHYLRYRNELINTKTVTFSSNSQYNNLETYRKDSGLTPPPSAAYKHSQPFN</sequence>
<feature type="region of interest" description="Disordered" evidence="1">
    <location>
        <begin position="515"/>
        <end position="537"/>
    </location>
</feature>
<dbReference type="AlphaFoldDB" id="A0A9W8DNY3"/>
<keyword evidence="4" id="KW-1185">Reference proteome</keyword>
<feature type="region of interest" description="Disordered" evidence="1">
    <location>
        <begin position="264"/>
        <end position="285"/>
    </location>
</feature>
<feature type="transmembrane region" description="Helical" evidence="2">
    <location>
        <begin position="33"/>
        <end position="56"/>
    </location>
</feature>
<dbReference type="SUPFAM" id="SSF81321">
    <property type="entry name" value="Family A G protein-coupled receptor-like"/>
    <property type="match status" value="1"/>
</dbReference>
<feature type="transmembrane region" description="Helical" evidence="2">
    <location>
        <begin position="365"/>
        <end position="389"/>
    </location>
</feature>
<feature type="transmembrane region" description="Helical" evidence="2">
    <location>
        <begin position="191"/>
        <end position="216"/>
    </location>
</feature>
<dbReference type="Gene3D" id="1.20.1070.10">
    <property type="entry name" value="Rhodopsin 7-helix transmembrane proteins"/>
    <property type="match status" value="1"/>
</dbReference>
<dbReference type="EMBL" id="JANBPU010000096">
    <property type="protein sequence ID" value="KAJ1916638.1"/>
    <property type="molecule type" value="Genomic_DNA"/>
</dbReference>
<comment type="caution">
    <text evidence="3">The sequence shown here is derived from an EMBL/GenBank/DDBJ whole genome shotgun (WGS) entry which is preliminary data.</text>
</comment>
<feature type="compositionally biased region" description="Low complexity" evidence="1">
    <location>
        <begin position="272"/>
        <end position="285"/>
    </location>
</feature>
<dbReference type="OrthoDB" id="3251871at2759"/>
<organism evidence="3 4">
    <name type="scientific">Mycoemilia scoparia</name>
    <dbReference type="NCBI Taxonomy" id="417184"/>
    <lineage>
        <taxon>Eukaryota</taxon>
        <taxon>Fungi</taxon>
        <taxon>Fungi incertae sedis</taxon>
        <taxon>Zoopagomycota</taxon>
        <taxon>Kickxellomycotina</taxon>
        <taxon>Kickxellomycetes</taxon>
        <taxon>Kickxellales</taxon>
        <taxon>Kickxellaceae</taxon>
        <taxon>Mycoemilia</taxon>
    </lineage>
</organism>
<gene>
    <name evidence="3" type="ORF">H4219_003653</name>
</gene>
<protein>
    <submittedName>
        <fullName evidence="3">Uncharacterized protein</fullName>
    </submittedName>
</protein>
<feature type="transmembrane region" description="Helical" evidence="2">
    <location>
        <begin position="110"/>
        <end position="135"/>
    </location>
</feature>
<keyword evidence="2" id="KW-1133">Transmembrane helix</keyword>
<evidence type="ECO:0000313" key="3">
    <source>
        <dbReference type="EMBL" id="KAJ1916638.1"/>
    </source>
</evidence>
<evidence type="ECO:0000256" key="2">
    <source>
        <dbReference type="SAM" id="Phobius"/>
    </source>
</evidence>
<accession>A0A9W8DNY3</accession>
<feature type="transmembrane region" description="Helical" evidence="2">
    <location>
        <begin position="147"/>
        <end position="167"/>
    </location>
</feature>
<reference evidence="3" key="1">
    <citation type="submission" date="2022-07" db="EMBL/GenBank/DDBJ databases">
        <title>Phylogenomic reconstructions and comparative analyses of Kickxellomycotina fungi.</title>
        <authorList>
            <person name="Reynolds N.K."/>
            <person name="Stajich J.E."/>
            <person name="Barry K."/>
            <person name="Grigoriev I.V."/>
            <person name="Crous P."/>
            <person name="Smith M.E."/>
        </authorList>
    </citation>
    <scope>NUCLEOTIDE SEQUENCE</scope>
    <source>
        <strain evidence="3">NBRC 100468</strain>
    </source>
</reference>
<evidence type="ECO:0000256" key="1">
    <source>
        <dbReference type="SAM" id="MobiDB-lite"/>
    </source>
</evidence>